<gene>
    <name evidence="1" type="ORF">EJA19_11765</name>
</gene>
<accession>A0A3R9MCF7</accession>
<reference evidence="1 2" key="1">
    <citation type="submission" date="2018-12" db="EMBL/GenBank/DDBJ databases">
        <title>Mangrovimonas spongiae sp. nov., a novel member of the genus Mangrovimonas isolated from marine sponge.</title>
        <authorList>
            <person name="Zhuang L."/>
            <person name="Luo L."/>
        </authorList>
    </citation>
    <scope>NUCLEOTIDE SEQUENCE [LARGE SCALE GENOMIC DNA]</scope>
    <source>
        <strain evidence="1 2">HN-E26</strain>
    </source>
</reference>
<evidence type="ECO:0000313" key="1">
    <source>
        <dbReference type="EMBL" id="RSK38726.1"/>
    </source>
</evidence>
<evidence type="ECO:0000313" key="2">
    <source>
        <dbReference type="Proteomes" id="UP000270620"/>
    </source>
</evidence>
<dbReference type="AlphaFoldDB" id="A0A3R9MCF7"/>
<dbReference type="InterPro" id="IPR002816">
    <property type="entry name" value="TraB/PrgY/GumN_fam"/>
</dbReference>
<dbReference type="PANTHER" id="PTHR40590:SF1">
    <property type="entry name" value="CYTOPLASMIC PROTEIN"/>
    <property type="match status" value="1"/>
</dbReference>
<name>A0A3R9MCF7_9FLAO</name>
<comment type="caution">
    <text evidence="1">The sequence shown here is derived from an EMBL/GenBank/DDBJ whole genome shotgun (WGS) entry which is preliminary data.</text>
</comment>
<dbReference type="RefSeq" id="WP_125468570.1">
    <property type="nucleotide sequence ID" value="NZ_RWBG01000005.1"/>
</dbReference>
<dbReference type="InterPro" id="IPR047111">
    <property type="entry name" value="YbaP-like"/>
</dbReference>
<dbReference type="Proteomes" id="UP000270620">
    <property type="component" value="Unassembled WGS sequence"/>
</dbReference>
<protein>
    <submittedName>
        <fullName evidence="1">TraB/GumN family protein</fullName>
    </submittedName>
</protein>
<sequence>MKLVISFCVFFTLSYFALGQNTILWKVSDTINKKTSYVVGTFHQFGNSFVDNIPELKKVLLRSELAIFESTANPQDTRNMIAQRDRSLDIENYLKKRDLKKLKQISVNWKVDLYKLHPIELSWKLQQEFQKIKCKTVKPTDKWDHFDNYLIHIAKQNKIECLGLETDSMQLNFIAKEHNFPSWKDEKKTIHLFIKKLSRNKLEKGDCFFTEKYRNFNLDYKLTEDCPDNILIKQRNQNWMKVLPNFLKNKNCFVALGYLHLTRNCGVLSRLQALGFVVTPVEL</sequence>
<organism evidence="1 2">
    <name type="scientific">Mangrovimonas spongiae</name>
    <dbReference type="NCBI Taxonomy" id="2494697"/>
    <lineage>
        <taxon>Bacteria</taxon>
        <taxon>Pseudomonadati</taxon>
        <taxon>Bacteroidota</taxon>
        <taxon>Flavobacteriia</taxon>
        <taxon>Flavobacteriales</taxon>
        <taxon>Flavobacteriaceae</taxon>
        <taxon>Mangrovimonas</taxon>
    </lineage>
</organism>
<dbReference type="OrthoDB" id="9798714at2"/>
<keyword evidence="2" id="KW-1185">Reference proteome</keyword>
<dbReference type="PANTHER" id="PTHR40590">
    <property type="entry name" value="CYTOPLASMIC PROTEIN-RELATED"/>
    <property type="match status" value="1"/>
</dbReference>
<dbReference type="EMBL" id="RWBG01000005">
    <property type="protein sequence ID" value="RSK38726.1"/>
    <property type="molecule type" value="Genomic_DNA"/>
</dbReference>
<dbReference type="Pfam" id="PF01963">
    <property type="entry name" value="TraB_PrgY_gumN"/>
    <property type="match status" value="1"/>
</dbReference>
<proteinExistence type="predicted"/>
<dbReference type="CDD" id="cd14789">
    <property type="entry name" value="Tiki"/>
    <property type="match status" value="1"/>
</dbReference>